<comment type="caution">
    <text evidence="1">Lacks conserved residue(s) required for the propagation of feature annotation.</text>
</comment>
<feature type="binding site" evidence="1">
    <location>
        <position position="128"/>
    </location>
    <ligand>
        <name>Mg(2+)</name>
        <dbReference type="ChEBI" id="CHEBI:18420"/>
        <label>1</label>
    </ligand>
</feature>
<dbReference type="Pfam" id="PF00586">
    <property type="entry name" value="AIRS"/>
    <property type="match status" value="1"/>
</dbReference>
<organism evidence="3 4">
    <name type="scientific">Antrihabitans stalactiti</name>
    <dbReference type="NCBI Taxonomy" id="2584121"/>
    <lineage>
        <taxon>Bacteria</taxon>
        <taxon>Bacillati</taxon>
        <taxon>Actinomycetota</taxon>
        <taxon>Actinomycetes</taxon>
        <taxon>Mycobacteriales</taxon>
        <taxon>Nocardiaceae</taxon>
        <taxon>Antrihabitans</taxon>
    </lineage>
</organism>
<proteinExistence type="inferred from homology"/>
<feature type="binding site" evidence="1">
    <location>
        <position position="215"/>
    </location>
    <ligand>
        <name>Mg(2+)</name>
        <dbReference type="ChEBI" id="CHEBI:18420"/>
        <label>3</label>
    </ligand>
</feature>
<dbReference type="PANTHER" id="PTHR30270:SF0">
    <property type="entry name" value="THIAMINE-MONOPHOSPHATE KINASE"/>
    <property type="match status" value="1"/>
</dbReference>
<keyword evidence="1" id="KW-0547">Nucleotide-binding</keyword>
<gene>
    <name evidence="1" type="primary">thiL</name>
    <name evidence="3" type="ORF">FGL95_04925</name>
</gene>
<name>A0A848KCE5_9NOCA</name>
<dbReference type="HAMAP" id="MF_02128">
    <property type="entry name" value="TMP_kinase"/>
    <property type="match status" value="1"/>
</dbReference>
<comment type="catalytic activity">
    <reaction evidence="1">
        <text>thiamine phosphate + ATP = thiamine diphosphate + ADP</text>
        <dbReference type="Rhea" id="RHEA:15913"/>
        <dbReference type="ChEBI" id="CHEBI:30616"/>
        <dbReference type="ChEBI" id="CHEBI:37575"/>
        <dbReference type="ChEBI" id="CHEBI:58937"/>
        <dbReference type="ChEBI" id="CHEBI:456216"/>
        <dbReference type="EC" id="2.7.4.16"/>
    </reaction>
</comment>
<dbReference type="InterPro" id="IPR006283">
    <property type="entry name" value="ThiL-like"/>
</dbReference>
<feature type="binding site" evidence="1">
    <location>
        <position position="311"/>
    </location>
    <ligand>
        <name>substrate</name>
    </ligand>
</feature>
<dbReference type="RefSeq" id="WP_169585038.1">
    <property type="nucleotide sequence ID" value="NZ_VCQU01000001.1"/>
</dbReference>
<feature type="binding site" evidence="1">
    <location>
        <begin position="127"/>
        <end position="128"/>
    </location>
    <ligand>
        <name>ATP</name>
        <dbReference type="ChEBI" id="CHEBI:30616"/>
    </ligand>
</feature>
<dbReference type="GO" id="GO:0005524">
    <property type="term" value="F:ATP binding"/>
    <property type="evidence" value="ECO:0007669"/>
    <property type="project" value="UniProtKB-UniRule"/>
</dbReference>
<feature type="binding site" evidence="1">
    <location>
        <position position="51"/>
    </location>
    <ligand>
        <name>Mg(2+)</name>
        <dbReference type="ChEBI" id="CHEBI:18420"/>
        <label>1</label>
    </ligand>
</feature>
<dbReference type="InterPro" id="IPR036676">
    <property type="entry name" value="PurM-like_C_sf"/>
</dbReference>
<feature type="binding site" evidence="1">
    <location>
        <position position="35"/>
    </location>
    <ligand>
        <name>Mg(2+)</name>
        <dbReference type="ChEBI" id="CHEBI:18420"/>
        <label>4</label>
    </ligand>
</feature>
<feature type="binding site" evidence="1">
    <location>
        <position position="217"/>
    </location>
    <ligand>
        <name>ATP</name>
        <dbReference type="ChEBI" id="CHEBI:30616"/>
    </ligand>
</feature>
<dbReference type="InterPro" id="IPR036921">
    <property type="entry name" value="PurM-like_N_sf"/>
</dbReference>
<dbReference type="PIRSF" id="PIRSF005303">
    <property type="entry name" value="Thiam_monoph_kin"/>
    <property type="match status" value="1"/>
</dbReference>
<dbReference type="CDD" id="cd02194">
    <property type="entry name" value="ThiL"/>
    <property type="match status" value="1"/>
</dbReference>
<reference evidence="3 4" key="1">
    <citation type="submission" date="2019-05" db="EMBL/GenBank/DDBJ databases">
        <authorList>
            <person name="Lee S.D."/>
        </authorList>
    </citation>
    <scope>NUCLEOTIDE SEQUENCE [LARGE SCALE GENOMIC DNA]</scope>
    <source>
        <strain evidence="3 4">YC2-7</strain>
    </source>
</reference>
<dbReference type="GO" id="GO:0009030">
    <property type="term" value="F:thiamine-phosphate kinase activity"/>
    <property type="evidence" value="ECO:0007669"/>
    <property type="project" value="UniProtKB-UniRule"/>
</dbReference>
<dbReference type="NCBIfam" id="NF004351">
    <property type="entry name" value="PRK05731.1-4"/>
    <property type="match status" value="1"/>
</dbReference>
<dbReference type="InterPro" id="IPR016188">
    <property type="entry name" value="PurM-like_N"/>
</dbReference>
<feature type="binding site" evidence="1">
    <location>
        <position position="80"/>
    </location>
    <ligand>
        <name>Mg(2+)</name>
        <dbReference type="ChEBI" id="CHEBI:18420"/>
        <label>4</label>
    </ligand>
</feature>
<dbReference type="GO" id="GO:0009228">
    <property type="term" value="P:thiamine biosynthetic process"/>
    <property type="evidence" value="ECO:0007669"/>
    <property type="project" value="UniProtKB-KW"/>
</dbReference>
<feature type="binding site" evidence="1">
    <location>
        <position position="35"/>
    </location>
    <ligand>
        <name>Mg(2+)</name>
        <dbReference type="ChEBI" id="CHEBI:18420"/>
        <label>3</label>
    </ligand>
</feature>
<keyword evidence="1" id="KW-0460">Magnesium</keyword>
<keyword evidence="4" id="KW-1185">Reference proteome</keyword>
<evidence type="ECO:0000259" key="2">
    <source>
        <dbReference type="Pfam" id="PF00586"/>
    </source>
</evidence>
<keyword evidence="1" id="KW-0067">ATP-binding</keyword>
<evidence type="ECO:0000313" key="3">
    <source>
        <dbReference type="EMBL" id="NMN94382.1"/>
    </source>
</evidence>
<dbReference type="SUPFAM" id="SSF55326">
    <property type="entry name" value="PurM N-terminal domain-like"/>
    <property type="match status" value="1"/>
</dbReference>
<feature type="binding site" evidence="1">
    <location>
        <position position="49"/>
    </location>
    <ligand>
        <name>Mg(2+)</name>
        <dbReference type="ChEBI" id="CHEBI:18420"/>
        <label>4</label>
    </ligand>
</feature>
<comment type="function">
    <text evidence="1">Catalyzes the ATP-dependent phosphorylation of thiamine-monophosphate (TMP) to form thiamine-pyrophosphate (TPP), the active form of vitamin B1.</text>
</comment>
<feature type="binding site" evidence="1">
    <location>
        <position position="51"/>
    </location>
    <ligand>
        <name>Mg(2+)</name>
        <dbReference type="ChEBI" id="CHEBI:18420"/>
        <label>2</label>
    </ligand>
</feature>
<feature type="binding site" evidence="1">
    <location>
        <position position="58"/>
    </location>
    <ligand>
        <name>substrate</name>
    </ligand>
</feature>
<evidence type="ECO:0000256" key="1">
    <source>
        <dbReference type="HAMAP-Rule" id="MF_02128"/>
    </source>
</evidence>
<dbReference type="Proteomes" id="UP000535543">
    <property type="component" value="Unassembled WGS sequence"/>
</dbReference>
<feature type="binding site" evidence="1">
    <location>
        <position position="80"/>
    </location>
    <ligand>
        <name>Mg(2+)</name>
        <dbReference type="ChEBI" id="CHEBI:18420"/>
        <label>2</label>
    </ligand>
</feature>
<feature type="domain" description="PurM-like N-terminal" evidence="2">
    <location>
        <begin position="33"/>
        <end position="143"/>
    </location>
</feature>
<feature type="binding site" evidence="1">
    <location>
        <position position="80"/>
    </location>
    <ligand>
        <name>Mg(2+)</name>
        <dbReference type="ChEBI" id="CHEBI:18420"/>
        <label>3</label>
    </ligand>
</feature>
<feature type="binding site" evidence="1">
    <location>
        <position position="268"/>
    </location>
    <ligand>
        <name>substrate</name>
    </ligand>
</feature>
<protein>
    <recommendedName>
        <fullName evidence="1">Thiamine-monophosphate kinase</fullName>
        <shortName evidence="1">TMP kinase</shortName>
        <shortName evidence="1">Thiamine-phosphate kinase</shortName>
        <ecNumber evidence="1">2.7.4.16</ecNumber>
    </recommendedName>
</protein>
<dbReference type="PANTHER" id="PTHR30270">
    <property type="entry name" value="THIAMINE-MONOPHOSPHATE KINASE"/>
    <property type="match status" value="1"/>
</dbReference>
<accession>A0A848KCE5</accession>
<dbReference type="UniPathway" id="UPA00060">
    <property type="reaction ID" value="UER00142"/>
</dbReference>
<dbReference type="GO" id="GO:0009229">
    <property type="term" value="P:thiamine diphosphate biosynthetic process"/>
    <property type="evidence" value="ECO:0007669"/>
    <property type="project" value="UniProtKB-UniRule"/>
</dbReference>
<comment type="caution">
    <text evidence="3">The sequence shown here is derived from an EMBL/GenBank/DDBJ whole genome shotgun (WGS) entry which is preliminary data.</text>
</comment>
<sequence length="316" mass="31561">MRDETVGEAGEFTVIDRATQGRVQPATTLVGPGDDAAVVAAPDGRVVATTDMLVEGKHFRLEWSTPEQIGRKAIAQNGADIAAMGARPTAYLVALGCPPSTPLTVTDGLTEGLWAEAAVVGAAIVGGDLVESDQLVISVMALGDLEGRSPVLLSGARVGDVVAVCGRLGRSAGGLALLAADRDGAPELLAAHRVPMPPYSQGPVAAGAGATAMTDVSDGLLADLGHIASASGVSIDVSSAALTGDAVLNSAAVDLGVDELAWLLTGGEDHALAATFPGDAVVPEGWVAIGTVGEGGGVTVDGKEWQGSVGWRSFGK</sequence>
<dbReference type="AlphaFoldDB" id="A0A848KCE5"/>
<dbReference type="Gene3D" id="3.30.1330.10">
    <property type="entry name" value="PurM-like, N-terminal domain"/>
    <property type="match status" value="1"/>
</dbReference>
<dbReference type="EC" id="2.7.4.16" evidence="1"/>
<dbReference type="Gene3D" id="3.90.650.10">
    <property type="entry name" value="PurM-like C-terminal domain"/>
    <property type="match status" value="1"/>
</dbReference>
<comment type="pathway">
    <text evidence="1">Cofactor biosynthesis; thiamine diphosphate biosynthesis; thiamine diphosphate from thiamine phosphate: step 1/1.</text>
</comment>
<comment type="similarity">
    <text evidence="1">Belongs to the thiamine-monophosphate kinase family.</text>
</comment>
<reference evidence="3 4" key="2">
    <citation type="submission" date="2020-06" db="EMBL/GenBank/DDBJ databases">
        <title>Antribacter stalactiti gen. nov., sp. nov., a new member of the family Nacardiaceae isolated from a cave.</title>
        <authorList>
            <person name="Kim I.S."/>
        </authorList>
    </citation>
    <scope>NUCLEOTIDE SEQUENCE [LARGE SCALE GENOMIC DNA]</scope>
    <source>
        <strain evidence="3 4">YC2-7</strain>
    </source>
</reference>
<dbReference type="EMBL" id="VCQU01000001">
    <property type="protein sequence ID" value="NMN94382.1"/>
    <property type="molecule type" value="Genomic_DNA"/>
</dbReference>
<feature type="binding site" evidence="1">
    <location>
        <position position="50"/>
    </location>
    <ligand>
        <name>Mg(2+)</name>
        <dbReference type="ChEBI" id="CHEBI:18420"/>
        <label>1</label>
    </ligand>
</feature>
<dbReference type="GO" id="GO:0000287">
    <property type="term" value="F:magnesium ion binding"/>
    <property type="evidence" value="ECO:0007669"/>
    <property type="project" value="UniProtKB-UniRule"/>
</dbReference>
<comment type="miscellaneous">
    <text evidence="1">Reaction mechanism of ThiL seems to utilize a direct, inline transfer of the gamma-phosphate of ATP to TMP rather than a phosphorylated enzyme intermediate.</text>
</comment>
<keyword evidence="1 3" id="KW-0808">Transferase</keyword>
<feature type="binding site" evidence="1">
    <location>
        <position position="218"/>
    </location>
    <ligand>
        <name>Mg(2+)</name>
        <dbReference type="ChEBI" id="CHEBI:18420"/>
        <label>5</label>
    </ligand>
</feature>
<evidence type="ECO:0000313" key="4">
    <source>
        <dbReference type="Proteomes" id="UP000535543"/>
    </source>
</evidence>
<dbReference type="NCBIfam" id="TIGR01379">
    <property type="entry name" value="thiL"/>
    <property type="match status" value="1"/>
</dbReference>
<keyword evidence="1 3" id="KW-0418">Kinase</keyword>
<keyword evidence="1" id="KW-0784">Thiamine biosynthesis</keyword>
<keyword evidence="1" id="KW-0479">Metal-binding</keyword>
<dbReference type="SUPFAM" id="SSF56042">
    <property type="entry name" value="PurM C-terminal domain-like"/>
    <property type="match status" value="1"/>
</dbReference>